<evidence type="ECO:0000313" key="3">
    <source>
        <dbReference type="Proteomes" id="UP000494218"/>
    </source>
</evidence>
<evidence type="ECO:0000313" key="2">
    <source>
        <dbReference type="EMBL" id="VWB37064.1"/>
    </source>
</evidence>
<keyword evidence="1" id="KW-1133">Transmembrane helix</keyword>
<keyword evidence="1" id="KW-0472">Membrane</keyword>
<sequence>MQIRAIRYIGLAIIIYIGIGLFFHLNRPNYGRCDFYTKELNGGSKEFHGTTYFAKLCGADIKNGTEVKFQFFDASGKLLAQRYFSYYTNSASERDLIDAMDSIIYYDNSKSDVMRSLSIPPTKWDWLRARLPLF</sequence>
<evidence type="ECO:0000256" key="1">
    <source>
        <dbReference type="SAM" id="Phobius"/>
    </source>
</evidence>
<accession>A0A6P2J405</accession>
<organism evidence="2 3">
    <name type="scientific">Burkholderia lata (strain ATCC 17760 / DSM 23089 / LMG 22485 / NCIMB 9086 / R18194 / 383)</name>
    <dbReference type="NCBI Taxonomy" id="482957"/>
    <lineage>
        <taxon>Bacteria</taxon>
        <taxon>Pseudomonadati</taxon>
        <taxon>Pseudomonadota</taxon>
        <taxon>Betaproteobacteria</taxon>
        <taxon>Burkholderiales</taxon>
        <taxon>Burkholderiaceae</taxon>
        <taxon>Burkholderia</taxon>
        <taxon>Burkholderia cepacia complex</taxon>
    </lineage>
</organism>
<dbReference type="EMBL" id="CABVPW010000006">
    <property type="protein sequence ID" value="VWB37064.1"/>
    <property type="molecule type" value="Genomic_DNA"/>
</dbReference>
<protein>
    <submittedName>
        <fullName evidence="2">Uncharacterized protein</fullName>
    </submittedName>
</protein>
<keyword evidence="1" id="KW-0812">Transmembrane</keyword>
<name>A0A6P2J405_BURL3</name>
<proteinExistence type="predicted"/>
<dbReference type="Proteomes" id="UP000494218">
    <property type="component" value="Unassembled WGS sequence"/>
</dbReference>
<reference evidence="2 3" key="1">
    <citation type="submission" date="2019-09" db="EMBL/GenBank/DDBJ databases">
        <authorList>
            <person name="Depoorter E."/>
        </authorList>
    </citation>
    <scope>NUCLEOTIDE SEQUENCE [LARGE SCALE GENOMIC DNA]</scope>
    <source>
        <strain evidence="2">LMG 23254</strain>
    </source>
</reference>
<dbReference type="RefSeq" id="WP_175030783.1">
    <property type="nucleotide sequence ID" value="NZ_CABVPW010000006.1"/>
</dbReference>
<dbReference type="AlphaFoldDB" id="A0A6P2J405"/>
<feature type="transmembrane region" description="Helical" evidence="1">
    <location>
        <begin position="6"/>
        <end position="25"/>
    </location>
</feature>
<gene>
    <name evidence="2" type="ORF">BLA23254_01626</name>
</gene>